<protein>
    <submittedName>
        <fullName evidence="2">Uncharacterized protein</fullName>
    </submittedName>
</protein>
<keyword evidence="1" id="KW-1133">Transmembrane helix</keyword>
<proteinExistence type="predicted"/>
<keyword evidence="1" id="KW-0472">Membrane</keyword>
<organism evidence="2 3">
    <name type="scientific">Calycina marina</name>
    <dbReference type="NCBI Taxonomy" id="1763456"/>
    <lineage>
        <taxon>Eukaryota</taxon>
        <taxon>Fungi</taxon>
        <taxon>Dikarya</taxon>
        <taxon>Ascomycota</taxon>
        <taxon>Pezizomycotina</taxon>
        <taxon>Leotiomycetes</taxon>
        <taxon>Helotiales</taxon>
        <taxon>Pezizellaceae</taxon>
        <taxon>Calycina</taxon>
    </lineage>
</organism>
<feature type="transmembrane region" description="Helical" evidence="1">
    <location>
        <begin position="12"/>
        <end position="38"/>
    </location>
</feature>
<dbReference type="AlphaFoldDB" id="A0A9P7Z7L4"/>
<feature type="transmembrane region" description="Helical" evidence="1">
    <location>
        <begin position="58"/>
        <end position="81"/>
    </location>
</feature>
<dbReference type="EMBL" id="MU253807">
    <property type="protein sequence ID" value="KAG9246363.1"/>
    <property type="molecule type" value="Genomic_DNA"/>
</dbReference>
<accession>A0A9P7Z7L4</accession>
<keyword evidence="1" id="KW-0812">Transmembrane</keyword>
<dbReference type="Proteomes" id="UP000887226">
    <property type="component" value="Unassembled WGS sequence"/>
</dbReference>
<reference evidence="2" key="1">
    <citation type="journal article" date="2021" name="IMA Fungus">
        <title>Genomic characterization of three marine fungi, including Emericellopsis atlantica sp. nov. with signatures of a generalist lifestyle and marine biomass degradation.</title>
        <authorList>
            <person name="Hagestad O.C."/>
            <person name="Hou L."/>
            <person name="Andersen J.H."/>
            <person name="Hansen E.H."/>
            <person name="Altermark B."/>
            <person name="Li C."/>
            <person name="Kuhnert E."/>
            <person name="Cox R.J."/>
            <person name="Crous P.W."/>
            <person name="Spatafora J.W."/>
            <person name="Lail K."/>
            <person name="Amirebrahimi M."/>
            <person name="Lipzen A."/>
            <person name="Pangilinan J."/>
            <person name="Andreopoulos W."/>
            <person name="Hayes R.D."/>
            <person name="Ng V."/>
            <person name="Grigoriev I.V."/>
            <person name="Jackson S.A."/>
            <person name="Sutton T.D.S."/>
            <person name="Dobson A.D.W."/>
            <person name="Rama T."/>
        </authorList>
    </citation>
    <scope>NUCLEOTIDE SEQUENCE</scope>
    <source>
        <strain evidence="2">TRa3180A</strain>
    </source>
</reference>
<gene>
    <name evidence="2" type="ORF">BJ878DRAFT_497353</name>
</gene>
<comment type="caution">
    <text evidence="2">The sequence shown here is derived from an EMBL/GenBank/DDBJ whole genome shotgun (WGS) entry which is preliminary data.</text>
</comment>
<evidence type="ECO:0000256" key="1">
    <source>
        <dbReference type="SAM" id="Phobius"/>
    </source>
</evidence>
<evidence type="ECO:0000313" key="2">
    <source>
        <dbReference type="EMBL" id="KAG9246363.1"/>
    </source>
</evidence>
<sequence length="103" mass="11454">MHNTTSAVDHHWILLVMMWPYNSASGTFGLCLAFPFGLCLPSPTSSALCLPFTPTYPLHFMPFALYLPVSLCPVLSTLYLYTMPCSLRPVPCALCLSRWIIIA</sequence>
<name>A0A9P7Z7L4_9HELO</name>
<keyword evidence="3" id="KW-1185">Reference proteome</keyword>
<evidence type="ECO:0000313" key="3">
    <source>
        <dbReference type="Proteomes" id="UP000887226"/>
    </source>
</evidence>